<protein>
    <submittedName>
        <fullName evidence="2">Uncharacterized protein</fullName>
    </submittedName>
</protein>
<keyword evidence="3" id="KW-1185">Reference proteome</keyword>
<name>A0A6A0AEV7_HAELA</name>
<comment type="caution">
    <text evidence="2">The sequence shown here is derived from an EMBL/GenBank/DDBJ whole genome shotgun (WGS) entry which is preliminary data.</text>
</comment>
<evidence type="ECO:0000313" key="3">
    <source>
        <dbReference type="Proteomes" id="UP000485058"/>
    </source>
</evidence>
<feature type="region of interest" description="Disordered" evidence="1">
    <location>
        <begin position="36"/>
        <end position="61"/>
    </location>
</feature>
<gene>
    <name evidence="2" type="ORF">HaLaN_30135</name>
</gene>
<feature type="compositionally biased region" description="Basic and acidic residues" evidence="1">
    <location>
        <begin position="47"/>
        <end position="61"/>
    </location>
</feature>
<dbReference type="AlphaFoldDB" id="A0A6A0AEV7"/>
<organism evidence="2 3">
    <name type="scientific">Haematococcus lacustris</name>
    <name type="common">Green alga</name>
    <name type="synonym">Haematococcus pluvialis</name>
    <dbReference type="NCBI Taxonomy" id="44745"/>
    <lineage>
        <taxon>Eukaryota</taxon>
        <taxon>Viridiplantae</taxon>
        <taxon>Chlorophyta</taxon>
        <taxon>core chlorophytes</taxon>
        <taxon>Chlorophyceae</taxon>
        <taxon>CS clade</taxon>
        <taxon>Chlamydomonadales</taxon>
        <taxon>Haematococcaceae</taxon>
        <taxon>Haematococcus</taxon>
    </lineage>
</organism>
<evidence type="ECO:0000256" key="1">
    <source>
        <dbReference type="SAM" id="MobiDB-lite"/>
    </source>
</evidence>
<reference evidence="2 3" key="1">
    <citation type="submission" date="2020-02" db="EMBL/GenBank/DDBJ databases">
        <title>Draft genome sequence of Haematococcus lacustris strain NIES-144.</title>
        <authorList>
            <person name="Morimoto D."/>
            <person name="Nakagawa S."/>
            <person name="Yoshida T."/>
            <person name="Sawayama S."/>
        </authorList>
    </citation>
    <scope>NUCLEOTIDE SEQUENCE [LARGE SCALE GENOMIC DNA]</scope>
    <source>
        <strain evidence="2 3">NIES-144</strain>
    </source>
</reference>
<feature type="compositionally biased region" description="Low complexity" evidence="1">
    <location>
        <begin position="37"/>
        <end position="46"/>
    </location>
</feature>
<dbReference type="EMBL" id="BLLF01005406">
    <property type="protein sequence ID" value="GFH31152.1"/>
    <property type="molecule type" value="Genomic_DNA"/>
</dbReference>
<accession>A0A6A0AEV7</accession>
<evidence type="ECO:0000313" key="2">
    <source>
        <dbReference type="EMBL" id="GFH31152.1"/>
    </source>
</evidence>
<sequence length="61" mass="6790">MKGKKRKGKALKERLEERAKSRLQFVKCYLKGFISNPAAGPSGSSPDRSKPTKPEGWEAEV</sequence>
<feature type="non-terminal residue" evidence="2">
    <location>
        <position position="61"/>
    </location>
</feature>
<dbReference type="Proteomes" id="UP000485058">
    <property type="component" value="Unassembled WGS sequence"/>
</dbReference>
<proteinExistence type="predicted"/>